<feature type="compositionally biased region" description="Low complexity" evidence="5">
    <location>
        <begin position="164"/>
        <end position="183"/>
    </location>
</feature>
<dbReference type="Proteomes" id="UP000235220">
    <property type="component" value="Chromosome 1"/>
</dbReference>
<comment type="subcellular location">
    <subcellularLocation>
        <location evidence="1">Nucleus</location>
    </subcellularLocation>
</comment>
<keyword evidence="3" id="KW-0238">DNA-binding</keyword>
<dbReference type="GO" id="GO:0005634">
    <property type="term" value="C:nucleus"/>
    <property type="evidence" value="ECO:0007669"/>
    <property type="project" value="UniProtKB-SubCell"/>
</dbReference>
<keyword evidence="2" id="KW-0677">Repeat</keyword>
<sequence>MVRPPSGDKNGLKRGTWTPEEDGKLIAYVTRYGCWNWRQLPKFAGLSRCGKSCRLRWMNYLRPNIKRGNYSREEEETIIKLHESLGNRWSAIAAQLPGRTDNEIKNHWHTNLKKGLKKSSDVPRQENNSSNNLSQLEKIQKRTDPNNPLLYPTDTSTEIIGRLPSSDPQPSSSRSSSITTNTSVEPTISMVEDDNPTSTEASAETSGNFWTQPFLTDNSYIACDFLAPFMGTEDLSPVVDEFSCPYGLFELEKHGANDLSVPLEKARKGEKEPNDPLLICTAQIMDSSPSSPQPSSSELSSMTKDSAVASSTNMVADDIVTSLEASAETTGDFWTEPFFDGNSYITSDFLAPFTDSEYLSPAFDEYLSGYGLYGEYEGVNMIN</sequence>
<dbReference type="GO" id="GO:0003677">
    <property type="term" value="F:DNA binding"/>
    <property type="evidence" value="ECO:0007669"/>
    <property type="project" value="UniProtKB-KW"/>
</dbReference>
<feature type="compositionally biased region" description="Low complexity" evidence="5">
    <location>
        <begin position="125"/>
        <end position="137"/>
    </location>
</feature>
<feature type="compositionally biased region" description="Polar residues" evidence="5">
    <location>
        <begin position="196"/>
        <end position="205"/>
    </location>
</feature>
<dbReference type="Gramene" id="Jr01_19990_p1">
    <property type="protein sequence ID" value="cds.Jr01_19990_p1"/>
    <property type="gene ID" value="Jr01_19990"/>
</dbReference>
<evidence type="ECO:0000256" key="4">
    <source>
        <dbReference type="ARBA" id="ARBA00023242"/>
    </source>
</evidence>
<dbReference type="CDD" id="cd00167">
    <property type="entry name" value="SANT"/>
    <property type="match status" value="2"/>
</dbReference>
<dbReference type="InterPro" id="IPR015495">
    <property type="entry name" value="Myb_TF_plants"/>
</dbReference>
<keyword evidence="6" id="KW-1185">Reference proteome</keyword>
<dbReference type="InterPro" id="IPR001005">
    <property type="entry name" value="SANT/Myb"/>
</dbReference>
<evidence type="ECO:0000256" key="2">
    <source>
        <dbReference type="ARBA" id="ARBA00022737"/>
    </source>
</evidence>
<reference evidence="7" key="1">
    <citation type="submission" date="2025-08" db="UniProtKB">
        <authorList>
            <consortium name="RefSeq"/>
        </authorList>
    </citation>
    <scope>IDENTIFICATION</scope>
    <source>
        <tissue evidence="7">Leaves</tissue>
    </source>
</reference>
<accession>A0A2I4ERA4</accession>
<evidence type="ECO:0000256" key="3">
    <source>
        <dbReference type="ARBA" id="ARBA00023125"/>
    </source>
</evidence>
<dbReference type="PANTHER" id="PTHR10641:SF1418">
    <property type="entry name" value="MYB-RELATED TRANSCRIPTION FACTOR"/>
    <property type="match status" value="1"/>
</dbReference>
<dbReference type="PANTHER" id="PTHR10641">
    <property type="entry name" value="MYB FAMILY TRANSCRIPTION FACTOR"/>
    <property type="match status" value="1"/>
</dbReference>
<dbReference type="SUPFAM" id="SSF46689">
    <property type="entry name" value="Homeodomain-like"/>
    <property type="match status" value="1"/>
</dbReference>
<dbReference type="FunFam" id="1.10.10.60:FF:000001">
    <property type="entry name" value="MYB-related transcription factor"/>
    <property type="match status" value="1"/>
</dbReference>
<protein>
    <submittedName>
        <fullName evidence="7">Transcription factor MYB4-like</fullName>
    </submittedName>
</protein>
<dbReference type="AlphaFoldDB" id="A0A2I4ERA4"/>
<evidence type="ECO:0000256" key="1">
    <source>
        <dbReference type="ARBA" id="ARBA00004123"/>
    </source>
</evidence>
<dbReference type="RefSeq" id="XP_018821927.1">
    <property type="nucleotide sequence ID" value="XM_018966382.2"/>
</dbReference>
<dbReference type="GeneID" id="108991955"/>
<dbReference type="Gene3D" id="1.10.10.60">
    <property type="entry name" value="Homeodomain-like"/>
    <property type="match status" value="2"/>
</dbReference>
<proteinExistence type="predicted"/>
<gene>
    <name evidence="7" type="primary">LOC108991955</name>
</gene>
<feature type="region of interest" description="Disordered" evidence="5">
    <location>
        <begin position="114"/>
        <end position="205"/>
    </location>
</feature>
<evidence type="ECO:0000313" key="6">
    <source>
        <dbReference type="Proteomes" id="UP000235220"/>
    </source>
</evidence>
<keyword evidence="4" id="KW-0539">Nucleus</keyword>
<evidence type="ECO:0000313" key="7">
    <source>
        <dbReference type="RefSeq" id="XP_018821927.1"/>
    </source>
</evidence>
<dbReference type="Pfam" id="PF00249">
    <property type="entry name" value="Myb_DNA-binding"/>
    <property type="match status" value="2"/>
</dbReference>
<dbReference type="PROSITE" id="PS51294">
    <property type="entry name" value="HTH_MYB"/>
    <property type="match status" value="2"/>
</dbReference>
<evidence type="ECO:0000256" key="5">
    <source>
        <dbReference type="SAM" id="MobiDB-lite"/>
    </source>
</evidence>
<dbReference type="InterPro" id="IPR009057">
    <property type="entry name" value="Homeodomain-like_sf"/>
</dbReference>
<dbReference type="InterPro" id="IPR017930">
    <property type="entry name" value="Myb_dom"/>
</dbReference>
<dbReference type="KEGG" id="jre:108991955"/>
<dbReference type="PROSITE" id="PS50090">
    <property type="entry name" value="MYB_LIKE"/>
    <property type="match status" value="2"/>
</dbReference>
<dbReference type="SMART" id="SM00717">
    <property type="entry name" value="SANT"/>
    <property type="match status" value="2"/>
</dbReference>
<dbReference type="OrthoDB" id="2143914at2759"/>
<name>A0A2I4ERA4_JUGRE</name>
<organism evidence="6 7">
    <name type="scientific">Juglans regia</name>
    <name type="common">English walnut</name>
    <dbReference type="NCBI Taxonomy" id="51240"/>
    <lineage>
        <taxon>Eukaryota</taxon>
        <taxon>Viridiplantae</taxon>
        <taxon>Streptophyta</taxon>
        <taxon>Embryophyta</taxon>
        <taxon>Tracheophyta</taxon>
        <taxon>Spermatophyta</taxon>
        <taxon>Magnoliopsida</taxon>
        <taxon>eudicotyledons</taxon>
        <taxon>Gunneridae</taxon>
        <taxon>Pentapetalae</taxon>
        <taxon>rosids</taxon>
        <taxon>fabids</taxon>
        <taxon>Fagales</taxon>
        <taxon>Juglandaceae</taxon>
        <taxon>Juglans</taxon>
    </lineage>
</organism>